<evidence type="ECO:0000256" key="1">
    <source>
        <dbReference type="SAM" id="SignalP"/>
    </source>
</evidence>
<name>A0A9P6FRG3_9FUNG</name>
<sequence length="128" mass="13286">MKSFILLLSVAAAIAVAAPVPVNVAPVVDSVTNTLPIKPDVYTGLPLVDDVVHGGVHAYKRALPIVGGLPVHPDVQTGLPVVDGVLQTVQLGKRTLPGLDEVPFVNAVLNNIPIKADVNPDTQVNIPV</sequence>
<reference evidence="2" key="1">
    <citation type="journal article" date="2020" name="Fungal Divers.">
        <title>Resolving the Mortierellaceae phylogeny through synthesis of multi-gene phylogenetics and phylogenomics.</title>
        <authorList>
            <person name="Vandepol N."/>
            <person name="Liber J."/>
            <person name="Desiro A."/>
            <person name="Na H."/>
            <person name="Kennedy M."/>
            <person name="Barry K."/>
            <person name="Grigoriev I.V."/>
            <person name="Miller A.N."/>
            <person name="O'Donnell K."/>
            <person name="Stajich J.E."/>
            <person name="Bonito G."/>
        </authorList>
    </citation>
    <scope>NUCLEOTIDE SEQUENCE</scope>
    <source>
        <strain evidence="2">KOD1015</strain>
    </source>
</reference>
<gene>
    <name evidence="2" type="ORF">BGW38_003114</name>
</gene>
<feature type="non-terminal residue" evidence="2">
    <location>
        <position position="128"/>
    </location>
</feature>
<dbReference type="AlphaFoldDB" id="A0A9P6FRG3"/>
<comment type="caution">
    <text evidence="2">The sequence shown here is derived from an EMBL/GenBank/DDBJ whole genome shotgun (WGS) entry which is preliminary data.</text>
</comment>
<keyword evidence="3" id="KW-1185">Reference proteome</keyword>
<keyword evidence="1" id="KW-0732">Signal</keyword>
<proteinExistence type="predicted"/>
<protein>
    <submittedName>
        <fullName evidence="2">Uncharacterized protein</fullName>
    </submittedName>
</protein>
<organism evidence="2 3">
    <name type="scientific">Lunasporangiospora selenospora</name>
    <dbReference type="NCBI Taxonomy" id="979761"/>
    <lineage>
        <taxon>Eukaryota</taxon>
        <taxon>Fungi</taxon>
        <taxon>Fungi incertae sedis</taxon>
        <taxon>Mucoromycota</taxon>
        <taxon>Mortierellomycotina</taxon>
        <taxon>Mortierellomycetes</taxon>
        <taxon>Mortierellales</taxon>
        <taxon>Mortierellaceae</taxon>
        <taxon>Lunasporangiospora</taxon>
    </lineage>
</organism>
<feature type="signal peptide" evidence="1">
    <location>
        <begin position="1"/>
        <end position="17"/>
    </location>
</feature>
<feature type="chain" id="PRO_5040129891" evidence="1">
    <location>
        <begin position="18"/>
        <end position="128"/>
    </location>
</feature>
<dbReference type="Proteomes" id="UP000780801">
    <property type="component" value="Unassembled WGS sequence"/>
</dbReference>
<accession>A0A9P6FRG3</accession>
<evidence type="ECO:0000313" key="2">
    <source>
        <dbReference type="EMBL" id="KAF9580297.1"/>
    </source>
</evidence>
<evidence type="ECO:0000313" key="3">
    <source>
        <dbReference type="Proteomes" id="UP000780801"/>
    </source>
</evidence>
<dbReference type="EMBL" id="JAABOA010002156">
    <property type="protein sequence ID" value="KAF9580297.1"/>
    <property type="molecule type" value="Genomic_DNA"/>
</dbReference>